<proteinExistence type="predicted"/>
<feature type="region of interest" description="Disordered" evidence="1">
    <location>
        <begin position="1"/>
        <end position="23"/>
    </location>
</feature>
<protein>
    <submittedName>
        <fullName evidence="2">Uncharacterized protein</fullName>
    </submittedName>
</protein>
<dbReference type="OrthoDB" id="506234at2"/>
<accession>A0A2K8SH98</accession>
<name>A0A2K8SH98_9NOSO</name>
<evidence type="ECO:0000313" key="3">
    <source>
        <dbReference type="Proteomes" id="UP000232003"/>
    </source>
</evidence>
<keyword evidence="3" id="KW-1185">Reference proteome</keyword>
<dbReference type="KEGG" id="nfl:COO91_00025"/>
<evidence type="ECO:0000256" key="1">
    <source>
        <dbReference type="SAM" id="MobiDB-lite"/>
    </source>
</evidence>
<dbReference type="RefSeq" id="WP_100896901.1">
    <property type="nucleotide sequence ID" value="NZ_CAWNNC010000001.1"/>
</dbReference>
<gene>
    <name evidence="2" type="ORF">COO91_00025</name>
</gene>
<organism evidence="2 3">
    <name type="scientific">Nostoc flagelliforme CCNUN1</name>
    <dbReference type="NCBI Taxonomy" id="2038116"/>
    <lineage>
        <taxon>Bacteria</taxon>
        <taxon>Bacillati</taxon>
        <taxon>Cyanobacteriota</taxon>
        <taxon>Cyanophyceae</taxon>
        <taxon>Nostocales</taxon>
        <taxon>Nostocaceae</taxon>
        <taxon>Nostoc</taxon>
    </lineage>
</organism>
<reference evidence="2 3" key="1">
    <citation type="submission" date="2017-11" db="EMBL/GenBank/DDBJ databases">
        <title>Complete genome of a free-living desiccation-tolerant cyanobacterium and its photosynthetic adaptation to extreme terrestrial habitat.</title>
        <authorList>
            <person name="Shang J."/>
        </authorList>
    </citation>
    <scope>NUCLEOTIDE SEQUENCE [LARGE SCALE GENOMIC DNA]</scope>
    <source>
        <strain evidence="2 3">CCNUN1</strain>
    </source>
</reference>
<dbReference type="AlphaFoldDB" id="A0A2K8SH98"/>
<evidence type="ECO:0000313" key="2">
    <source>
        <dbReference type="EMBL" id="AUB34215.1"/>
    </source>
</evidence>
<dbReference type="Proteomes" id="UP000232003">
    <property type="component" value="Chromosome"/>
</dbReference>
<dbReference type="EMBL" id="CP024785">
    <property type="protein sequence ID" value="AUB34215.1"/>
    <property type="molecule type" value="Genomic_DNA"/>
</dbReference>
<sequence length="245" mass="28770">MALADADHKHSNQHTAEKPKDAVEHSEVIFQAIGVIVGEVNISSSGEKTITINGSTYQFFYIPRKVREFELLAKEIETTGNHTQRLLVYPRVMHFPRKEQPYQISFQLLAFDRGQERDVYLRKLKDFEFHLSGLWQFIPVCRFPCISIFRNFSFERLEYIKQAEPMTKVQYMKASHLPILWKDALVEPFKFNPKAEQDQGYPMFVSIKAKFIPQKNVFSFDALLSLPQETLPRFLKVSKRLFEKF</sequence>